<comment type="caution">
    <text evidence="3">The sequence shown here is derived from an EMBL/GenBank/DDBJ whole genome shotgun (WGS) entry which is preliminary data.</text>
</comment>
<protein>
    <submittedName>
        <fullName evidence="3">Uncharacterized protein</fullName>
    </submittedName>
</protein>
<proteinExistence type="predicted"/>
<keyword evidence="2" id="KW-1133">Transmembrane helix</keyword>
<gene>
    <name evidence="3" type="ORF">AQI95_08485</name>
</gene>
<dbReference type="RefSeq" id="WP_067119812.1">
    <property type="nucleotide sequence ID" value="NZ_KQ948208.1"/>
</dbReference>
<dbReference type="AlphaFoldDB" id="A0A124HGX6"/>
<organism evidence="3 4">
    <name type="scientific">Streptomyces yokosukanensis</name>
    <dbReference type="NCBI Taxonomy" id="67386"/>
    <lineage>
        <taxon>Bacteria</taxon>
        <taxon>Bacillati</taxon>
        <taxon>Actinomycetota</taxon>
        <taxon>Actinomycetes</taxon>
        <taxon>Kitasatosporales</taxon>
        <taxon>Streptomycetaceae</taxon>
        <taxon>Streptomyces</taxon>
    </lineage>
</organism>
<dbReference type="EMBL" id="LMWN01000008">
    <property type="protein sequence ID" value="KUN08397.1"/>
    <property type="molecule type" value="Genomic_DNA"/>
</dbReference>
<reference evidence="3 4" key="1">
    <citation type="submission" date="2015-10" db="EMBL/GenBank/DDBJ databases">
        <title>Draft genome sequence of Streptomyces yokosukanensis DSM 40224, type strain for the species Streptomyces yokosukanensis.</title>
        <authorList>
            <person name="Ruckert C."/>
            <person name="Winkler A."/>
            <person name="Kalinowski J."/>
            <person name="Kampfer P."/>
            <person name="Glaeser S."/>
        </authorList>
    </citation>
    <scope>NUCLEOTIDE SEQUENCE [LARGE SCALE GENOMIC DNA]</scope>
    <source>
        <strain evidence="3 4">DSM 40224</strain>
    </source>
</reference>
<name>A0A124HGX6_9ACTN</name>
<evidence type="ECO:0000313" key="3">
    <source>
        <dbReference type="EMBL" id="KUN08397.1"/>
    </source>
</evidence>
<evidence type="ECO:0000256" key="1">
    <source>
        <dbReference type="SAM" id="MobiDB-lite"/>
    </source>
</evidence>
<feature type="transmembrane region" description="Helical" evidence="2">
    <location>
        <begin position="95"/>
        <end position="115"/>
    </location>
</feature>
<feature type="region of interest" description="Disordered" evidence="1">
    <location>
        <begin position="71"/>
        <end position="92"/>
    </location>
</feature>
<accession>A0A124HGX6</accession>
<dbReference type="Proteomes" id="UP000053127">
    <property type="component" value="Unassembled WGS sequence"/>
</dbReference>
<feature type="compositionally biased region" description="Low complexity" evidence="1">
    <location>
        <begin position="117"/>
        <end position="150"/>
    </location>
</feature>
<evidence type="ECO:0000313" key="4">
    <source>
        <dbReference type="Proteomes" id="UP000053127"/>
    </source>
</evidence>
<keyword evidence="2" id="KW-0472">Membrane</keyword>
<feature type="region of interest" description="Disordered" evidence="1">
    <location>
        <begin position="1"/>
        <end position="37"/>
    </location>
</feature>
<feature type="region of interest" description="Disordered" evidence="1">
    <location>
        <begin position="214"/>
        <end position="278"/>
    </location>
</feature>
<keyword evidence="4" id="KW-1185">Reference proteome</keyword>
<feature type="compositionally biased region" description="Low complexity" evidence="1">
    <location>
        <begin position="214"/>
        <end position="237"/>
    </location>
</feature>
<feature type="region of interest" description="Disordered" evidence="1">
    <location>
        <begin position="117"/>
        <end position="170"/>
    </location>
</feature>
<keyword evidence="2" id="KW-0812">Transmembrane</keyword>
<evidence type="ECO:0000256" key="2">
    <source>
        <dbReference type="SAM" id="Phobius"/>
    </source>
</evidence>
<dbReference type="STRING" id="67386.AQI95_08485"/>
<sequence length="278" mass="27419">MGERHSGDGPFGCRHAHPGDTLSVPGRTGTDPVGPGLEARLGAALRAGGVDAGAERRAVAAFRAARDARALPARTRRRDDWRPAAPSRPRRAPRATLSVALVSLMLGGVAVAAIGSAGSGPGARSAAARSVRPSANAPHRSAAVGTSAGSAGPGAGPGARPHHPAGARDTAAHCRAYERAGDRGGALDSTAWRRLVRSAGGTDRVAAYCAARVTNGTTGNGQTDGKSAKSGKSDGASAAGGGTAKPKPGTEDAKAATGSPKRADRSAKTANGGRESGS</sequence>